<dbReference type="HOGENOM" id="CLU_079440_0_0_1"/>
<organism evidence="2 3">
    <name type="scientific">Scleroderma citrinum Foug A</name>
    <dbReference type="NCBI Taxonomy" id="1036808"/>
    <lineage>
        <taxon>Eukaryota</taxon>
        <taxon>Fungi</taxon>
        <taxon>Dikarya</taxon>
        <taxon>Basidiomycota</taxon>
        <taxon>Agaricomycotina</taxon>
        <taxon>Agaricomycetes</taxon>
        <taxon>Agaricomycetidae</taxon>
        <taxon>Boletales</taxon>
        <taxon>Sclerodermatineae</taxon>
        <taxon>Sclerodermataceae</taxon>
        <taxon>Scleroderma</taxon>
    </lineage>
</organism>
<feature type="region of interest" description="Disordered" evidence="1">
    <location>
        <begin position="1"/>
        <end position="80"/>
    </location>
</feature>
<sequence length="305" mass="35020">MGTQEPTKPRGYSYSHAHGTYTLKTQSQSPLPSSTASQEPTRSREYPYSHDHGNASKKQSQSHVPSSTSSQPASPSSYPGTLREYYLQTCHDFYPDIRPRHDWDIVVLGCRLFKDGDFYTYSDRHLERRSSRFPYQQVMDGSARMQLMRKATELLDKRETPTGAKPSREDDVLICPIPNSDYSLRLWGKGLESKHQYCLDFVRNVTHLPVNSPFEYELWVVPNKSAPWLPGVKSRIYSLERSFGIPQKDIVCGEERFVLLEGTTCRLERPEMRPVYFQVPIRSHVNCDLGDVDEITFSERKSGAN</sequence>
<evidence type="ECO:0000256" key="1">
    <source>
        <dbReference type="SAM" id="MobiDB-lite"/>
    </source>
</evidence>
<dbReference type="EMBL" id="KN822256">
    <property type="protein sequence ID" value="KIM51459.1"/>
    <property type="molecule type" value="Genomic_DNA"/>
</dbReference>
<dbReference type="Proteomes" id="UP000053989">
    <property type="component" value="Unassembled WGS sequence"/>
</dbReference>
<reference evidence="2 3" key="1">
    <citation type="submission" date="2014-04" db="EMBL/GenBank/DDBJ databases">
        <authorList>
            <consortium name="DOE Joint Genome Institute"/>
            <person name="Kuo A."/>
            <person name="Kohler A."/>
            <person name="Nagy L.G."/>
            <person name="Floudas D."/>
            <person name="Copeland A."/>
            <person name="Barry K.W."/>
            <person name="Cichocki N."/>
            <person name="Veneault-Fourrey C."/>
            <person name="LaButti K."/>
            <person name="Lindquist E.A."/>
            <person name="Lipzen A."/>
            <person name="Lundell T."/>
            <person name="Morin E."/>
            <person name="Murat C."/>
            <person name="Sun H."/>
            <person name="Tunlid A."/>
            <person name="Henrissat B."/>
            <person name="Grigoriev I.V."/>
            <person name="Hibbett D.S."/>
            <person name="Martin F."/>
            <person name="Nordberg H.P."/>
            <person name="Cantor M.N."/>
            <person name="Hua S.X."/>
        </authorList>
    </citation>
    <scope>NUCLEOTIDE SEQUENCE [LARGE SCALE GENOMIC DNA]</scope>
    <source>
        <strain evidence="2 3">Foug A</strain>
    </source>
</reference>
<protein>
    <submittedName>
        <fullName evidence="2">Uncharacterized protein</fullName>
    </submittedName>
</protein>
<name>A0A0C3D4V5_9AGAM</name>
<dbReference type="InParanoid" id="A0A0C3D4V5"/>
<accession>A0A0C3D4V5</accession>
<dbReference type="OrthoDB" id="2687868at2759"/>
<evidence type="ECO:0000313" key="2">
    <source>
        <dbReference type="EMBL" id="KIM51459.1"/>
    </source>
</evidence>
<feature type="compositionally biased region" description="Basic and acidic residues" evidence="1">
    <location>
        <begin position="41"/>
        <end position="54"/>
    </location>
</feature>
<gene>
    <name evidence="2" type="ORF">SCLCIDRAFT_33418</name>
</gene>
<dbReference type="AlphaFoldDB" id="A0A0C3D4V5"/>
<reference evidence="3" key="2">
    <citation type="submission" date="2015-01" db="EMBL/GenBank/DDBJ databases">
        <title>Evolutionary Origins and Diversification of the Mycorrhizal Mutualists.</title>
        <authorList>
            <consortium name="DOE Joint Genome Institute"/>
            <consortium name="Mycorrhizal Genomics Consortium"/>
            <person name="Kohler A."/>
            <person name="Kuo A."/>
            <person name="Nagy L.G."/>
            <person name="Floudas D."/>
            <person name="Copeland A."/>
            <person name="Barry K.W."/>
            <person name="Cichocki N."/>
            <person name="Veneault-Fourrey C."/>
            <person name="LaButti K."/>
            <person name="Lindquist E.A."/>
            <person name="Lipzen A."/>
            <person name="Lundell T."/>
            <person name="Morin E."/>
            <person name="Murat C."/>
            <person name="Riley R."/>
            <person name="Ohm R."/>
            <person name="Sun H."/>
            <person name="Tunlid A."/>
            <person name="Henrissat B."/>
            <person name="Grigoriev I.V."/>
            <person name="Hibbett D.S."/>
            <person name="Martin F."/>
        </authorList>
    </citation>
    <scope>NUCLEOTIDE SEQUENCE [LARGE SCALE GENOMIC DNA]</scope>
    <source>
        <strain evidence="3">Foug A</strain>
    </source>
</reference>
<proteinExistence type="predicted"/>
<evidence type="ECO:0000313" key="3">
    <source>
        <dbReference type="Proteomes" id="UP000053989"/>
    </source>
</evidence>
<feature type="compositionally biased region" description="Low complexity" evidence="1">
    <location>
        <begin position="59"/>
        <end position="77"/>
    </location>
</feature>
<feature type="compositionally biased region" description="Polar residues" evidence="1">
    <location>
        <begin position="22"/>
        <end position="40"/>
    </location>
</feature>
<keyword evidence="3" id="KW-1185">Reference proteome</keyword>